<gene>
    <name evidence="2" type="ORF">BSTOLATCC_MIC2643</name>
</gene>
<accession>A0AAU9IGL5</accession>
<feature type="compositionally biased region" description="Basic and acidic residues" evidence="1">
    <location>
        <begin position="98"/>
        <end position="120"/>
    </location>
</feature>
<keyword evidence="3" id="KW-1185">Reference proteome</keyword>
<dbReference type="Proteomes" id="UP001162131">
    <property type="component" value="Unassembled WGS sequence"/>
</dbReference>
<proteinExistence type="predicted"/>
<organism evidence="2 3">
    <name type="scientific">Blepharisma stoltei</name>
    <dbReference type="NCBI Taxonomy" id="1481888"/>
    <lineage>
        <taxon>Eukaryota</taxon>
        <taxon>Sar</taxon>
        <taxon>Alveolata</taxon>
        <taxon>Ciliophora</taxon>
        <taxon>Postciliodesmatophora</taxon>
        <taxon>Heterotrichea</taxon>
        <taxon>Heterotrichida</taxon>
        <taxon>Blepharismidae</taxon>
        <taxon>Blepharisma</taxon>
    </lineage>
</organism>
<comment type="caution">
    <text evidence="2">The sequence shown here is derived from an EMBL/GenBank/DDBJ whole genome shotgun (WGS) entry which is preliminary data.</text>
</comment>
<evidence type="ECO:0000313" key="3">
    <source>
        <dbReference type="Proteomes" id="UP001162131"/>
    </source>
</evidence>
<feature type="region of interest" description="Disordered" evidence="1">
    <location>
        <begin position="86"/>
        <end position="120"/>
    </location>
</feature>
<sequence length="284" mass="32475">MSVAKKSCKPSTIKFIPQLQKTPEEARPCTRVYNPEENLPSKRNPDPLSDAPQKRIQTAVPFALTDIEFYLKELDEIFTNRNKRVEINDSSKPNPSEKSVKNEDLVKREEELSKPSDNEASKVKIIESEEIIVNTENLGDVREEIKLTPEETAELKLKFIEDLNKATKLTFTQLNVVEKFKIPFIQDSWAWQEKKPVIRDFKISQFKGNSYEKSKGNVGLSKRQPRKLGVDITSLLAEIPISLRPIFTGSLIVKPIKLQINIRANSYQEYKKLIASPPIITPVE</sequence>
<evidence type="ECO:0000256" key="1">
    <source>
        <dbReference type="SAM" id="MobiDB-lite"/>
    </source>
</evidence>
<dbReference type="EMBL" id="CAJZBQ010000003">
    <property type="protein sequence ID" value="CAG9310929.1"/>
    <property type="molecule type" value="Genomic_DNA"/>
</dbReference>
<evidence type="ECO:0000313" key="2">
    <source>
        <dbReference type="EMBL" id="CAG9310929.1"/>
    </source>
</evidence>
<feature type="region of interest" description="Disordered" evidence="1">
    <location>
        <begin position="19"/>
        <end position="54"/>
    </location>
</feature>
<dbReference type="AlphaFoldDB" id="A0AAU9IGL5"/>
<protein>
    <submittedName>
        <fullName evidence="2">Uncharacterized protein</fullName>
    </submittedName>
</protein>
<reference evidence="2" key="1">
    <citation type="submission" date="2021-09" db="EMBL/GenBank/DDBJ databases">
        <authorList>
            <consortium name="AG Swart"/>
            <person name="Singh M."/>
            <person name="Singh A."/>
            <person name="Seah K."/>
            <person name="Emmerich C."/>
        </authorList>
    </citation>
    <scope>NUCLEOTIDE SEQUENCE</scope>
    <source>
        <strain evidence="2">ATCC30299</strain>
    </source>
</reference>
<name>A0AAU9IGL5_9CILI</name>